<proteinExistence type="predicted"/>
<keyword evidence="2" id="KW-1185">Reference proteome</keyword>
<name>A0ACC0HNC8_9ERIC</name>
<sequence length="302" mass="34240">MASQEALTLPANTLIGKSPEEDDHLERSTKKIKDNVVATEDQEMVETQPPLEEQRSKSFKQALTATKLNEKAFDNDLDRLSCDDEFLTDEEDNEEIEEMDDVIHERDLGIAIPKIKLPSRLIRFAIGKYTYTIEYEHLHYFCFTCGKVGHRKEYCSTKPTPAPARTDLGTNSNGPIGQQRQDTTANSPTTTGTIDKEQEGTEYGPWMLVNRKHRRPTAYGRQPGPNNSRRPNNRFGPLGDNPSNTSDRPRGKGKSVDLHYYKKDFTNKASSSDDHVQRVGEKEYIENSIASREGTDTRQRTS</sequence>
<gene>
    <name evidence="1" type="ORF">LOK49_LG05G01093</name>
</gene>
<dbReference type="EMBL" id="CM045761">
    <property type="protein sequence ID" value="KAI8013566.1"/>
    <property type="molecule type" value="Genomic_DNA"/>
</dbReference>
<reference evidence="1 2" key="1">
    <citation type="journal article" date="2022" name="Plant J.">
        <title>Chromosome-level genome of Camellia lanceoleosa provides a valuable resource for understanding genome evolution and self-incompatibility.</title>
        <authorList>
            <person name="Gong W."/>
            <person name="Xiao S."/>
            <person name="Wang L."/>
            <person name="Liao Z."/>
            <person name="Chang Y."/>
            <person name="Mo W."/>
            <person name="Hu G."/>
            <person name="Li W."/>
            <person name="Zhao G."/>
            <person name="Zhu H."/>
            <person name="Hu X."/>
            <person name="Ji K."/>
            <person name="Xiang X."/>
            <person name="Song Q."/>
            <person name="Yuan D."/>
            <person name="Jin S."/>
            <person name="Zhang L."/>
        </authorList>
    </citation>
    <scope>NUCLEOTIDE SEQUENCE [LARGE SCALE GENOMIC DNA]</scope>
    <source>
        <strain evidence="1">SQ_2022a</strain>
    </source>
</reference>
<protein>
    <submittedName>
        <fullName evidence="1">Uncharacterized protein</fullName>
    </submittedName>
</protein>
<evidence type="ECO:0000313" key="2">
    <source>
        <dbReference type="Proteomes" id="UP001060215"/>
    </source>
</evidence>
<dbReference type="Proteomes" id="UP001060215">
    <property type="component" value="Chromosome 4"/>
</dbReference>
<organism evidence="1 2">
    <name type="scientific">Camellia lanceoleosa</name>
    <dbReference type="NCBI Taxonomy" id="1840588"/>
    <lineage>
        <taxon>Eukaryota</taxon>
        <taxon>Viridiplantae</taxon>
        <taxon>Streptophyta</taxon>
        <taxon>Embryophyta</taxon>
        <taxon>Tracheophyta</taxon>
        <taxon>Spermatophyta</taxon>
        <taxon>Magnoliopsida</taxon>
        <taxon>eudicotyledons</taxon>
        <taxon>Gunneridae</taxon>
        <taxon>Pentapetalae</taxon>
        <taxon>asterids</taxon>
        <taxon>Ericales</taxon>
        <taxon>Theaceae</taxon>
        <taxon>Camellia</taxon>
    </lineage>
</organism>
<evidence type="ECO:0000313" key="1">
    <source>
        <dbReference type="EMBL" id="KAI8013566.1"/>
    </source>
</evidence>
<accession>A0ACC0HNC8</accession>
<comment type="caution">
    <text evidence="1">The sequence shown here is derived from an EMBL/GenBank/DDBJ whole genome shotgun (WGS) entry which is preliminary data.</text>
</comment>